<dbReference type="PANTHER" id="PTHR31891">
    <property type="entry name" value="FORMAMIDASE C869.04-RELATED"/>
    <property type="match status" value="1"/>
</dbReference>
<dbReference type="InterPro" id="IPR004304">
    <property type="entry name" value="FmdA_AmdA"/>
</dbReference>
<proteinExistence type="predicted"/>
<dbReference type="AlphaFoldDB" id="A0A6J6ADH0"/>
<dbReference type="Gene3D" id="2.60.120.580">
    <property type="entry name" value="Acetamidase/Formamidase-like domains"/>
    <property type="match status" value="1"/>
</dbReference>
<evidence type="ECO:0000313" key="1">
    <source>
        <dbReference type="EMBL" id="CAB4366784.1"/>
    </source>
</evidence>
<dbReference type="Gene3D" id="2.40.10.120">
    <property type="match status" value="1"/>
</dbReference>
<sequence length="320" mass="34284">MRKELRPDKFLSMNTPTVKISKDQHIWKYEADMKPVVSVNPGTVIEIETWDCFTGQVQTQEDTLLTLDMNRVNSATGPIEVLGAEPGDSLSVTLIDIQPGPKGAGMVIPEWGQLIDKAQSPQTRIFNVKDGVITMESNGVTFPTRPMFGVIGVAPASGEIGTFFADRHGGNMDDHLNGIGATVHLPVFQPGGMLAIGDMHASMGDGEISGTGVEIGGKGIIKVDLIKGNAGGWPITELKDSWVTHGTASNIQDALKIACDEAAKLLVDEWGFTIEDAFIFLSVAGDLGIAQNCHPLPDGFAVAKMRVPKISRAPHPFKNM</sequence>
<dbReference type="Pfam" id="PF03069">
    <property type="entry name" value="FmdA_AmdA"/>
    <property type="match status" value="2"/>
</dbReference>
<organism evidence="1">
    <name type="scientific">freshwater metagenome</name>
    <dbReference type="NCBI Taxonomy" id="449393"/>
    <lineage>
        <taxon>unclassified sequences</taxon>
        <taxon>metagenomes</taxon>
        <taxon>ecological metagenomes</taxon>
    </lineage>
</organism>
<accession>A0A6J6ADH0</accession>
<dbReference type="GO" id="GO:0016811">
    <property type="term" value="F:hydrolase activity, acting on carbon-nitrogen (but not peptide) bonds, in linear amides"/>
    <property type="evidence" value="ECO:0007669"/>
    <property type="project" value="InterPro"/>
</dbReference>
<reference evidence="1" key="1">
    <citation type="submission" date="2020-05" db="EMBL/GenBank/DDBJ databases">
        <authorList>
            <person name="Chiriac C."/>
            <person name="Salcher M."/>
            <person name="Ghai R."/>
            <person name="Kavagutti S V."/>
        </authorList>
    </citation>
    <scope>NUCLEOTIDE SEQUENCE</scope>
</reference>
<name>A0A6J6ADH0_9ZZZZ</name>
<dbReference type="SUPFAM" id="SSF141130">
    <property type="entry name" value="Acetamidase/Formamidase-like"/>
    <property type="match status" value="1"/>
</dbReference>
<dbReference type="PANTHER" id="PTHR31891:SF1">
    <property type="entry name" value="FORMAMIDASE C869.04-RELATED"/>
    <property type="match status" value="1"/>
</dbReference>
<dbReference type="Gene3D" id="3.10.28.20">
    <property type="entry name" value="Acetamidase/Formamidase-like domains"/>
    <property type="match status" value="1"/>
</dbReference>
<protein>
    <submittedName>
        <fullName evidence="1">Unannotated protein</fullName>
    </submittedName>
</protein>
<dbReference type="EMBL" id="CAESPC010000041">
    <property type="protein sequence ID" value="CAB4366784.1"/>
    <property type="molecule type" value="Genomic_DNA"/>
</dbReference>
<gene>
    <name evidence="1" type="ORF">UFOPK4180_00374</name>
</gene>